<dbReference type="HAMAP" id="MF_00291_B">
    <property type="entry name" value="Ribosomal_uS2_B"/>
    <property type="match status" value="1"/>
</dbReference>
<dbReference type="PANTHER" id="PTHR12534">
    <property type="entry name" value="30S RIBOSOMAL PROTEIN S2 PROKARYOTIC AND ORGANELLAR"/>
    <property type="match status" value="1"/>
</dbReference>
<dbReference type="GO" id="GO:0022627">
    <property type="term" value="C:cytosolic small ribosomal subunit"/>
    <property type="evidence" value="ECO:0007669"/>
    <property type="project" value="TreeGrafter"/>
</dbReference>
<reference evidence="8 9" key="1">
    <citation type="submission" date="2011-04" db="EMBL/GenBank/DDBJ databases">
        <authorList>
            <person name="Muzny D."/>
            <person name="Qin X."/>
            <person name="Deng J."/>
            <person name="Jiang H."/>
            <person name="Liu Y."/>
            <person name="Qu J."/>
            <person name="Song X.-Z."/>
            <person name="Zhang L."/>
            <person name="Thornton R."/>
            <person name="Coyle M."/>
            <person name="Francisco L."/>
            <person name="Jackson L."/>
            <person name="Javaid M."/>
            <person name="Korchina V."/>
            <person name="Kovar C."/>
            <person name="Mata R."/>
            <person name="Mathew T."/>
            <person name="Ngo R."/>
            <person name="Nguyen L."/>
            <person name="Nguyen N."/>
            <person name="Okwuonu G."/>
            <person name="Ongeri F."/>
            <person name="Pham C."/>
            <person name="Simmons D."/>
            <person name="Wilczek-Boney K."/>
            <person name="Hale W."/>
            <person name="Jakkamsetti A."/>
            <person name="Pham P."/>
            <person name="Ruth R."/>
            <person name="San Lucas F."/>
            <person name="Warren J."/>
            <person name="Zhang J."/>
            <person name="Zhao Z."/>
            <person name="Zhou C."/>
            <person name="Zhu D."/>
            <person name="Lee S."/>
            <person name="Bess C."/>
            <person name="Blankenburg K."/>
            <person name="Forbes L."/>
            <person name="Fu Q."/>
            <person name="Gubbala S."/>
            <person name="Hirani K."/>
            <person name="Jayaseelan J.C."/>
            <person name="Lara F."/>
            <person name="Munidasa M."/>
            <person name="Palculict T."/>
            <person name="Patil S."/>
            <person name="Pu L.-L."/>
            <person name="Saada N."/>
            <person name="Tang L."/>
            <person name="Weissenberger G."/>
            <person name="Zhu Y."/>
            <person name="Hemphill L."/>
            <person name="Shang Y."/>
            <person name="Youmans B."/>
            <person name="Ayvaz T."/>
            <person name="Ross M."/>
            <person name="Santibanez J."/>
            <person name="Aqrawi P."/>
            <person name="Gross S."/>
            <person name="Joshi V."/>
            <person name="Fowler G."/>
            <person name="Nazareth L."/>
            <person name="Reid J."/>
            <person name="Worley K."/>
            <person name="Petrosino J."/>
            <person name="Highlander S."/>
            <person name="Gibbs R."/>
        </authorList>
    </citation>
    <scope>NUCLEOTIDE SEQUENCE [LARGE SCALE GENOMIC DNA]</scope>
    <source>
        <strain evidence="8 9">2681</strain>
    </source>
</reference>
<dbReference type="InterPro" id="IPR005706">
    <property type="entry name" value="Ribosomal_uS2_bac/mit/plastid"/>
</dbReference>
<evidence type="ECO:0000313" key="8">
    <source>
        <dbReference type="EMBL" id="EGQ27360.1"/>
    </source>
</evidence>
<dbReference type="NCBIfam" id="TIGR01011">
    <property type="entry name" value="rpsB_bact"/>
    <property type="match status" value="1"/>
</dbReference>
<dbReference type="InterPro" id="IPR001865">
    <property type="entry name" value="Ribosomal_uS2"/>
</dbReference>
<evidence type="ECO:0000313" key="9">
    <source>
        <dbReference type="Proteomes" id="UP000005316"/>
    </source>
</evidence>
<dbReference type="Proteomes" id="UP000005316">
    <property type="component" value="Unassembled WGS sequence"/>
</dbReference>
<dbReference type="Gene3D" id="1.10.287.610">
    <property type="entry name" value="Helix hairpin bin"/>
    <property type="match status" value="1"/>
</dbReference>
<keyword evidence="2 5" id="KW-0689">Ribosomal protein</keyword>
<dbReference type="Pfam" id="PF00318">
    <property type="entry name" value="Ribosomal_S2"/>
    <property type="match status" value="1"/>
</dbReference>
<dbReference type="eggNOG" id="COG0052">
    <property type="taxonomic scope" value="Bacteria"/>
</dbReference>
<dbReference type="EMBL" id="AFPZ01000017">
    <property type="protein sequence ID" value="EGQ27360.1"/>
    <property type="molecule type" value="Genomic_DNA"/>
</dbReference>
<dbReference type="PRINTS" id="PR00395">
    <property type="entry name" value="RIBOSOMALS2"/>
</dbReference>
<dbReference type="FunFam" id="1.10.287.610:FF:000001">
    <property type="entry name" value="30S ribosomal protein S2"/>
    <property type="match status" value="1"/>
</dbReference>
<evidence type="ECO:0000256" key="7">
    <source>
        <dbReference type="SAM" id="MobiDB-lite"/>
    </source>
</evidence>
<dbReference type="PROSITE" id="PS00963">
    <property type="entry name" value="RIBOSOMAL_S2_2"/>
    <property type="match status" value="1"/>
</dbReference>
<protein>
    <recommendedName>
        <fullName evidence="4 5">Small ribosomal subunit protein uS2</fullName>
    </recommendedName>
</protein>
<accession>F9DP85</accession>
<comment type="similarity">
    <text evidence="1 5 6">Belongs to the universal ribosomal protein uS2 family.</text>
</comment>
<dbReference type="CDD" id="cd01425">
    <property type="entry name" value="RPS2"/>
    <property type="match status" value="1"/>
</dbReference>
<gene>
    <name evidence="5 8" type="primary">rpsB</name>
    <name evidence="8" type="ORF">HMPREF9372_0615</name>
</gene>
<dbReference type="AlphaFoldDB" id="F9DP85"/>
<dbReference type="InterPro" id="IPR018130">
    <property type="entry name" value="Ribosomal_uS2_CS"/>
</dbReference>
<proteinExistence type="inferred from homology"/>
<feature type="compositionally biased region" description="Low complexity" evidence="7">
    <location>
        <begin position="268"/>
        <end position="280"/>
    </location>
</feature>
<dbReference type="GO" id="GO:0006412">
    <property type="term" value="P:translation"/>
    <property type="evidence" value="ECO:0007669"/>
    <property type="project" value="UniProtKB-UniRule"/>
</dbReference>
<dbReference type="Gene3D" id="3.40.50.10490">
    <property type="entry name" value="Glucose-6-phosphate isomerase like protein, domain 1"/>
    <property type="match status" value="1"/>
</dbReference>
<evidence type="ECO:0000256" key="2">
    <source>
        <dbReference type="ARBA" id="ARBA00022980"/>
    </source>
</evidence>
<evidence type="ECO:0000256" key="1">
    <source>
        <dbReference type="ARBA" id="ARBA00006242"/>
    </source>
</evidence>
<evidence type="ECO:0000256" key="3">
    <source>
        <dbReference type="ARBA" id="ARBA00023274"/>
    </source>
</evidence>
<organism evidence="8 9">
    <name type="scientific">Sporosarcina newyorkensis 2681</name>
    <dbReference type="NCBI Taxonomy" id="1027292"/>
    <lineage>
        <taxon>Bacteria</taxon>
        <taxon>Bacillati</taxon>
        <taxon>Bacillota</taxon>
        <taxon>Bacilli</taxon>
        <taxon>Bacillales</taxon>
        <taxon>Caryophanaceae</taxon>
        <taxon>Sporosarcina</taxon>
    </lineage>
</organism>
<dbReference type="InterPro" id="IPR023591">
    <property type="entry name" value="Ribosomal_uS2_flav_dom_sf"/>
</dbReference>
<evidence type="ECO:0000256" key="6">
    <source>
        <dbReference type="RuleBase" id="RU003631"/>
    </source>
</evidence>
<dbReference type="SUPFAM" id="SSF52313">
    <property type="entry name" value="Ribosomal protein S2"/>
    <property type="match status" value="1"/>
</dbReference>
<dbReference type="PANTHER" id="PTHR12534:SF0">
    <property type="entry name" value="SMALL RIBOSOMAL SUBUNIT PROTEIN US2M"/>
    <property type="match status" value="1"/>
</dbReference>
<dbReference type="GO" id="GO:0003735">
    <property type="term" value="F:structural constituent of ribosome"/>
    <property type="evidence" value="ECO:0007669"/>
    <property type="project" value="InterPro"/>
</dbReference>
<keyword evidence="3 5" id="KW-0687">Ribonucleoprotein</keyword>
<comment type="caution">
    <text evidence="8">The sequence shown here is derived from an EMBL/GenBank/DDBJ whole genome shotgun (WGS) entry which is preliminary data.</text>
</comment>
<evidence type="ECO:0000256" key="4">
    <source>
        <dbReference type="ARBA" id="ARBA00035256"/>
    </source>
</evidence>
<dbReference type="HOGENOM" id="CLU_040318_1_2_9"/>
<feature type="region of interest" description="Disordered" evidence="7">
    <location>
        <begin position="259"/>
        <end position="280"/>
    </location>
</feature>
<dbReference type="STRING" id="759851.SAMN04244570_2367"/>
<sequence length="280" mass="31335">MVLLHTCAEERVGAIMVAFSQEVHGGQKPIGGITMSVISMKQLLEAGVHFGHQTRRWNPKMKKYIFVERNGIYIIDLQKTVKKLEEAYNFMRQVGADGGKVLFVGTKKQAQEAIKEEAERAGMYYINQRWLGGTLTNFGTIQKRVARMKAIEKMEEDGTFDVLPKKEVSQLNKEHDRLVKFLGGIRDMKGLPDVIFIVDPRKERIAVAEAIKLNIPLVGIVDTNCDPDEIDYVIPANDDAIRAVRLLTSKMADALIESRQGEDDEATAETANETETVAAD</sequence>
<dbReference type="PROSITE" id="PS00962">
    <property type="entry name" value="RIBOSOMAL_S2_1"/>
    <property type="match status" value="1"/>
</dbReference>
<name>F9DP85_9BACL</name>
<evidence type="ECO:0000256" key="5">
    <source>
        <dbReference type="HAMAP-Rule" id="MF_00291"/>
    </source>
</evidence>